<sequence>MKRFQAIAIITGMSLLTLVGCGNNEQATIETTPATTANTPVNSNVAASPASTTNDGLLAVLAKTKTAVTSDNFAQAKQEFDQFEDVWKDVEDGIKAKSRDNYEAIEKSMDEISGELKAAQPQKEKLLTELQSLETTINTVSKS</sequence>
<reference evidence="2 3" key="1">
    <citation type="submission" date="2024-04" db="EMBL/GenBank/DDBJ databases">
        <title>Okeanomitos corallinicola gen. &amp; sp. nov. (Nostocales, Cyanobacteria), a new toxic marine heterocyst-forming cyanobacterium from a coral reef.</title>
        <authorList>
            <person name="Li H."/>
            <person name="Li R."/>
            <person name="Kang J."/>
            <person name="Hii K.S."/>
            <person name="Mohamed H.F."/>
            <person name="Xu X."/>
            <person name="Luo Z."/>
        </authorList>
    </citation>
    <scope>NUCLEOTIDE SEQUENCE [LARGE SCALE GENOMIC DNA]</scope>
    <source>
        <strain evidence="2 3">TIOX110</strain>
    </source>
</reference>
<evidence type="ECO:0000313" key="3">
    <source>
        <dbReference type="Proteomes" id="UP001483337"/>
    </source>
</evidence>
<dbReference type="RefSeq" id="WP_353929203.1">
    <property type="nucleotide sequence ID" value="NZ_CP150886.1"/>
</dbReference>
<proteinExistence type="predicted"/>
<accession>A0ABZ2UQ83</accession>
<dbReference type="Proteomes" id="UP001483337">
    <property type="component" value="Chromosome"/>
</dbReference>
<keyword evidence="1" id="KW-0732">Signal</keyword>
<organism evidence="2 3">
    <name type="scientific">Okeanomitos corallinicola TIOX110</name>
    <dbReference type="NCBI Taxonomy" id="3133117"/>
    <lineage>
        <taxon>Bacteria</taxon>
        <taxon>Bacillati</taxon>
        <taxon>Cyanobacteriota</taxon>
        <taxon>Cyanophyceae</taxon>
        <taxon>Nostocales</taxon>
        <taxon>Aphanizomenonaceae</taxon>
        <taxon>Okeanomitos</taxon>
    </lineage>
</organism>
<name>A0ABZ2UQ83_9CYAN</name>
<dbReference type="EMBL" id="CP150886">
    <property type="protein sequence ID" value="WZB86288.1"/>
    <property type="molecule type" value="Genomic_DNA"/>
</dbReference>
<gene>
    <name evidence="2" type="ORF">WJM97_12825</name>
</gene>
<feature type="signal peptide" evidence="1">
    <location>
        <begin position="1"/>
        <end position="21"/>
    </location>
</feature>
<evidence type="ECO:0000256" key="1">
    <source>
        <dbReference type="SAM" id="SignalP"/>
    </source>
</evidence>
<feature type="chain" id="PRO_5046842884" evidence="1">
    <location>
        <begin position="22"/>
        <end position="143"/>
    </location>
</feature>
<keyword evidence="3" id="KW-1185">Reference proteome</keyword>
<protein>
    <submittedName>
        <fullName evidence="2">DUF4363 domain-containing protein</fullName>
    </submittedName>
</protein>
<evidence type="ECO:0000313" key="2">
    <source>
        <dbReference type="EMBL" id="WZB86288.1"/>
    </source>
</evidence>
<dbReference type="PROSITE" id="PS51257">
    <property type="entry name" value="PROKAR_LIPOPROTEIN"/>
    <property type="match status" value="1"/>
</dbReference>